<reference evidence="6 7" key="1">
    <citation type="submission" date="2024-09" db="EMBL/GenBank/DDBJ databases">
        <authorList>
            <person name="Sun Q."/>
            <person name="Mori K."/>
        </authorList>
    </citation>
    <scope>NUCLEOTIDE SEQUENCE [LARGE SCALE GENOMIC DNA]</scope>
    <source>
        <strain evidence="6 7">KCTC 23315</strain>
    </source>
</reference>
<dbReference type="Pfam" id="PF04828">
    <property type="entry name" value="GFA"/>
    <property type="match status" value="1"/>
</dbReference>
<dbReference type="PANTHER" id="PTHR33337">
    <property type="entry name" value="GFA DOMAIN-CONTAINING PROTEIN"/>
    <property type="match status" value="1"/>
</dbReference>
<evidence type="ECO:0000256" key="4">
    <source>
        <dbReference type="ARBA" id="ARBA00023239"/>
    </source>
</evidence>
<dbReference type="InterPro" id="IPR006913">
    <property type="entry name" value="CENP-V/GFA"/>
</dbReference>
<comment type="similarity">
    <text evidence="1">Belongs to the Gfa family.</text>
</comment>
<dbReference type="PANTHER" id="PTHR33337:SF40">
    <property type="entry name" value="CENP-V_GFA DOMAIN-CONTAINING PROTEIN-RELATED"/>
    <property type="match status" value="1"/>
</dbReference>
<keyword evidence="7" id="KW-1185">Reference proteome</keyword>
<gene>
    <name evidence="6" type="ORF">ACFFJP_06420</name>
</gene>
<organism evidence="6 7">
    <name type="scientific">Rheinheimera tilapiae</name>
    <dbReference type="NCBI Taxonomy" id="875043"/>
    <lineage>
        <taxon>Bacteria</taxon>
        <taxon>Pseudomonadati</taxon>
        <taxon>Pseudomonadota</taxon>
        <taxon>Gammaproteobacteria</taxon>
        <taxon>Chromatiales</taxon>
        <taxon>Chromatiaceae</taxon>
        <taxon>Rheinheimera</taxon>
    </lineage>
</organism>
<accession>A0ABV6BCV1</accession>
<sequence>MSSKNRSADRSLFCIYQARDFMYQGSCLCGAVTLEVHGPIDSIIHCHCSKCRKSSGTAYATNGFIATSALRIITGQAQLAAFESAPAKHRHFCQICASPVYSSNAAVPDKLRLRLGILDSEIVERPISHNFVSSKACWDDLDAALPRYDSYEPGRV</sequence>
<evidence type="ECO:0000259" key="5">
    <source>
        <dbReference type="PROSITE" id="PS51891"/>
    </source>
</evidence>
<dbReference type="PROSITE" id="PS51891">
    <property type="entry name" value="CENP_V_GFA"/>
    <property type="match status" value="1"/>
</dbReference>
<comment type="caution">
    <text evidence="6">The sequence shown here is derived from an EMBL/GenBank/DDBJ whole genome shotgun (WGS) entry which is preliminary data.</text>
</comment>
<keyword evidence="3" id="KW-0862">Zinc</keyword>
<evidence type="ECO:0000256" key="1">
    <source>
        <dbReference type="ARBA" id="ARBA00005495"/>
    </source>
</evidence>
<dbReference type="Gene3D" id="3.90.1590.10">
    <property type="entry name" value="glutathione-dependent formaldehyde- activating enzyme (gfa)"/>
    <property type="match status" value="1"/>
</dbReference>
<dbReference type="InterPro" id="IPR011057">
    <property type="entry name" value="Mss4-like_sf"/>
</dbReference>
<dbReference type="RefSeq" id="WP_377241605.1">
    <property type="nucleotide sequence ID" value="NZ_JBHLXP010000001.1"/>
</dbReference>
<dbReference type="EMBL" id="JBHLXP010000001">
    <property type="protein sequence ID" value="MFC0047917.1"/>
    <property type="molecule type" value="Genomic_DNA"/>
</dbReference>
<evidence type="ECO:0000313" key="6">
    <source>
        <dbReference type="EMBL" id="MFC0047917.1"/>
    </source>
</evidence>
<protein>
    <submittedName>
        <fullName evidence="6">GFA family protein</fullName>
    </submittedName>
</protein>
<dbReference type="Proteomes" id="UP001589813">
    <property type="component" value="Unassembled WGS sequence"/>
</dbReference>
<keyword evidence="4" id="KW-0456">Lyase</keyword>
<feature type="domain" description="CENP-V/GFA" evidence="5">
    <location>
        <begin position="23"/>
        <end position="128"/>
    </location>
</feature>
<evidence type="ECO:0000313" key="7">
    <source>
        <dbReference type="Proteomes" id="UP001589813"/>
    </source>
</evidence>
<name>A0ABV6BCV1_9GAMM</name>
<proteinExistence type="inferred from homology"/>
<dbReference type="SUPFAM" id="SSF51316">
    <property type="entry name" value="Mss4-like"/>
    <property type="match status" value="1"/>
</dbReference>
<evidence type="ECO:0000256" key="3">
    <source>
        <dbReference type="ARBA" id="ARBA00022833"/>
    </source>
</evidence>
<evidence type="ECO:0000256" key="2">
    <source>
        <dbReference type="ARBA" id="ARBA00022723"/>
    </source>
</evidence>
<keyword evidence="2" id="KW-0479">Metal-binding</keyword>